<organism evidence="2 3">
    <name type="scientific">Cuscuta campestris</name>
    <dbReference type="NCBI Taxonomy" id="132261"/>
    <lineage>
        <taxon>Eukaryota</taxon>
        <taxon>Viridiplantae</taxon>
        <taxon>Streptophyta</taxon>
        <taxon>Embryophyta</taxon>
        <taxon>Tracheophyta</taxon>
        <taxon>Spermatophyta</taxon>
        <taxon>Magnoliopsida</taxon>
        <taxon>eudicotyledons</taxon>
        <taxon>Gunneridae</taxon>
        <taxon>Pentapetalae</taxon>
        <taxon>asterids</taxon>
        <taxon>lamiids</taxon>
        <taxon>Solanales</taxon>
        <taxon>Convolvulaceae</taxon>
        <taxon>Cuscuteae</taxon>
        <taxon>Cuscuta</taxon>
        <taxon>Cuscuta subgen. Grammica</taxon>
        <taxon>Cuscuta sect. Cleistogrammica</taxon>
    </lineage>
</organism>
<dbReference type="OrthoDB" id="1306140at2759"/>
<gene>
    <name evidence="2" type="ORF">CCAM_LOCUS1307</name>
</gene>
<accession>A0A484K149</accession>
<dbReference type="EMBL" id="OOIL02000026">
    <property type="protein sequence ID" value="VFQ59531.1"/>
    <property type="molecule type" value="Genomic_DNA"/>
</dbReference>
<feature type="region of interest" description="Disordered" evidence="1">
    <location>
        <begin position="1"/>
        <end position="34"/>
    </location>
</feature>
<protein>
    <submittedName>
        <fullName evidence="2">Uncharacterized protein</fullName>
    </submittedName>
</protein>
<dbReference type="Proteomes" id="UP000595140">
    <property type="component" value="Unassembled WGS sequence"/>
</dbReference>
<proteinExistence type="predicted"/>
<evidence type="ECO:0000256" key="1">
    <source>
        <dbReference type="SAM" id="MobiDB-lite"/>
    </source>
</evidence>
<keyword evidence="3" id="KW-1185">Reference proteome</keyword>
<evidence type="ECO:0000313" key="3">
    <source>
        <dbReference type="Proteomes" id="UP000595140"/>
    </source>
</evidence>
<dbReference type="AlphaFoldDB" id="A0A484K149"/>
<name>A0A484K149_9ASTE</name>
<evidence type="ECO:0000313" key="2">
    <source>
        <dbReference type="EMBL" id="VFQ59531.1"/>
    </source>
</evidence>
<sequence length="122" mass="14377">MNINPMFPERRKTRRKKHFDESSSDVCATESQSEEESFRINYFLFIVDEAISSLTSRFEQYQQYENIFGFLFTSDKLHSLDDQSLKVCCNNLETSLKHAEHSDIDGNDLYAELKLLQHFLPK</sequence>
<reference evidence="2 3" key="1">
    <citation type="submission" date="2018-04" db="EMBL/GenBank/DDBJ databases">
        <authorList>
            <person name="Vogel A."/>
        </authorList>
    </citation>
    <scope>NUCLEOTIDE SEQUENCE [LARGE SCALE GENOMIC DNA]</scope>
</reference>